<keyword evidence="2 5" id="KW-0812">Transmembrane</keyword>
<dbReference type="GO" id="GO:0016020">
    <property type="term" value="C:membrane"/>
    <property type="evidence" value="ECO:0007669"/>
    <property type="project" value="UniProtKB-SubCell"/>
</dbReference>
<dbReference type="Gene3D" id="1.20.1250.20">
    <property type="entry name" value="MFS general substrate transporter like domains"/>
    <property type="match status" value="1"/>
</dbReference>
<keyword evidence="8" id="KW-1185">Reference proteome</keyword>
<gene>
    <name evidence="7" type="ORF">JDV02_001983</name>
</gene>
<dbReference type="PANTHER" id="PTHR42718">
    <property type="entry name" value="MAJOR FACILITATOR SUPERFAMILY MULTIDRUG TRANSPORTER MFSC"/>
    <property type="match status" value="1"/>
</dbReference>
<accession>A0A9Q8QAF2</accession>
<dbReference type="GeneID" id="72063944"/>
<evidence type="ECO:0000259" key="6">
    <source>
        <dbReference type="PROSITE" id="PS50850"/>
    </source>
</evidence>
<feature type="transmembrane region" description="Helical" evidence="5">
    <location>
        <begin position="65"/>
        <end position="82"/>
    </location>
</feature>
<feature type="transmembrane region" description="Helical" evidence="5">
    <location>
        <begin position="88"/>
        <end position="111"/>
    </location>
</feature>
<feature type="transmembrane region" description="Helical" evidence="5">
    <location>
        <begin position="189"/>
        <end position="208"/>
    </location>
</feature>
<evidence type="ECO:0000313" key="7">
    <source>
        <dbReference type="EMBL" id="UNI15449.1"/>
    </source>
</evidence>
<dbReference type="RefSeq" id="XP_047838930.1">
    <property type="nucleotide sequence ID" value="XM_047982960.1"/>
</dbReference>
<keyword evidence="3 5" id="KW-1133">Transmembrane helix</keyword>
<feature type="transmembrane region" description="Helical" evidence="5">
    <location>
        <begin position="123"/>
        <end position="145"/>
    </location>
</feature>
<evidence type="ECO:0000313" key="8">
    <source>
        <dbReference type="Proteomes" id="UP000829364"/>
    </source>
</evidence>
<proteinExistence type="predicted"/>
<protein>
    <recommendedName>
        <fullName evidence="6">Major facilitator superfamily (MFS) profile domain-containing protein</fullName>
    </recommendedName>
</protein>
<comment type="subcellular location">
    <subcellularLocation>
        <location evidence="1">Membrane</location>
        <topology evidence="1">Multi-pass membrane protein</topology>
    </subcellularLocation>
</comment>
<evidence type="ECO:0000256" key="5">
    <source>
        <dbReference type="SAM" id="Phobius"/>
    </source>
</evidence>
<evidence type="ECO:0000256" key="4">
    <source>
        <dbReference type="ARBA" id="ARBA00023136"/>
    </source>
</evidence>
<dbReference type="Pfam" id="PF07690">
    <property type="entry name" value="MFS_1"/>
    <property type="match status" value="1"/>
</dbReference>
<dbReference type="EMBL" id="CP086355">
    <property type="protein sequence ID" value="UNI15449.1"/>
    <property type="molecule type" value="Genomic_DNA"/>
</dbReference>
<dbReference type="KEGG" id="ptkz:JDV02_001983"/>
<feature type="transmembrane region" description="Helical" evidence="5">
    <location>
        <begin position="323"/>
        <end position="344"/>
    </location>
</feature>
<dbReference type="InterPro" id="IPR011701">
    <property type="entry name" value="MFS"/>
</dbReference>
<evidence type="ECO:0000256" key="2">
    <source>
        <dbReference type="ARBA" id="ARBA00022692"/>
    </source>
</evidence>
<dbReference type="PANTHER" id="PTHR42718:SF41">
    <property type="entry name" value="MFS TRANSPORTER OF UNKOWN SPECIFICITY (AFU_ORTHOLOGUE AFUA_5G09940)-RELATED"/>
    <property type="match status" value="1"/>
</dbReference>
<dbReference type="OrthoDB" id="440755at2759"/>
<name>A0A9Q8QAF2_9HYPO</name>
<feature type="domain" description="Major facilitator superfamily (MFS) profile" evidence="6">
    <location>
        <begin position="1"/>
        <end position="459"/>
    </location>
</feature>
<reference evidence="7" key="1">
    <citation type="submission" date="2021-11" db="EMBL/GenBank/DDBJ databases">
        <title>Purpureocillium_takamizusanense_genome.</title>
        <authorList>
            <person name="Nguyen N.-H."/>
        </authorList>
    </citation>
    <scope>NUCLEOTIDE SEQUENCE</scope>
    <source>
        <strain evidence="7">PT3</strain>
    </source>
</reference>
<dbReference type="PROSITE" id="PS50850">
    <property type="entry name" value="MFS"/>
    <property type="match status" value="1"/>
</dbReference>
<feature type="transmembrane region" description="Helical" evidence="5">
    <location>
        <begin position="220"/>
        <end position="238"/>
    </location>
</feature>
<sequence length="496" mass="52535">MDTDDHGQFTSNFITFSAGLSLSKLLGRDVGPGQANWMAASYSLTQGAFVLITGRLGAVYGHQRLTLIGLFIFALGSLVNGFCRSYESFIAIRALSGVGGGIFMPNAVTILTLMVPPGRARNVLLGLFAASPPIGGVIGALTAGLCANAGGLWSYTGLFAAIATTSAACMVLLWVILPREDPVDRHGSIDYVGAALGLGSLLLYNIAWNQAPSVGWSTPYEIAILVLAVACFGAFLYWEKAWAKDPIMPLDVFRTPTFLALIFVVLLSYMAFGITLWYSIAWQQTLRNISVMQTGVNFVPFGVGSVASVALAAYLLPRVAAQWIMAMGVAVVLASSLLLATMPIDQSYWSQTFPAMVLSSFCPDFVYLAAQIIASNSVSRKYQGVASSLVGTLNLYGNSLGLGFAGTIETEVTKRIAAGSSAPESVADTVSGYRAALYFAAGIASLGLVLDFAFVRVPKNEREGWVEELEHDNGPEPRLGAVLAAEATAVDRQTLA</sequence>
<dbReference type="Gene3D" id="1.20.1720.10">
    <property type="entry name" value="Multidrug resistance protein D"/>
    <property type="match status" value="1"/>
</dbReference>
<dbReference type="InterPro" id="IPR036259">
    <property type="entry name" value="MFS_trans_sf"/>
</dbReference>
<feature type="transmembrane region" description="Helical" evidence="5">
    <location>
        <begin position="258"/>
        <end position="278"/>
    </location>
</feature>
<evidence type="ECO:0000256" key="1">
    <source>
        <dbReference type="ARBA" id="ARBA00004141"/>
    </source>
</evidence>
<dbReference type="Proteomes" id="UP000829364">
    <property type="component" value="Chromosome 2"/>
</dbReference>
<dbReference type="InterPro" id="IPR020846">
    <property type="entry name" value="MFS_dom"/>
</dbReference>
<feature type="transmembrane region" description="Helical" evidence="5">
    <location>
        <begin position="157"/>
        <end position="177"/>
    </location>
</feature>
<feature type="transmembrane region" description="Helical" evidence="5">
    <location>
        <begin position="298"/>
        <end position="316"/>
    </location>
</feature>
<keyword evidence="4 5" id="KW-0472">Membrane</keyword>
<organism evidence="7 8">
    <name type="scientific">Purpureocillium takamizusanense</name>
    <dbReference type="NCBI Taxonomy" id="2060973"/>
    <lineage>
        <taxon>Eukaryota</taxon>
        <taxon>Fungi</taxon>
        <taxon>Dikarya</taxon>
        <taxon>Ascomycota</taxon>
        <taxon>Pezizomycotina</taxon>
        <taxon>Sordariomycetes</taxon>
        <taxon>Hypocreomycetidae</taxon>
        <taxon>Hypocreales</taxon>
        <taxon>Ophiocordycipitaceae</taxon>
        <taxon>Purpureocillium</taxon>
    </lineage>
</organism>
<dbReference type="AlphaFoldDB" id="A0A9Q8QAF2"/>
<dbReference type="GO" id="GO:0022857">
    <property type="term" value="F:transmembrane transporter activity"/>
    <property type="evidence" value="ECO:0007669"/>
    <property type="project" value="InterPro"/>
</dbReference>
<dbReference type="SUPFAM" id="SSF103473">
    <property type="entry name" value="MFS general substrate transporter"/>
    <property type="match status" value="2"/>
</dbReference>
<evidence type="ECO:0000256" key="3">
    <source>
        <dbReference type="ARBA" id="ARBA00022989"/>
    </source>
</evidence>
<feature type="transmembrane region" description="Helical" evidence="5">
    <location>
        <begin position="435"/>
        <end position="455"/>
    </location>
</feature>